<feature type="compositionally biased region" description="Basic and acidic residues" evidence="1">
    <location>
        <begin position="1"/>
        <end position="14"/>
    </location>
</feature>
<evidence type="ECO:0000256" key="1">
    <source>
        <dbReference type="SAM" id="MobiDB-lite"/>
    </source>
</evidence>
<evidence type="ECO:0000313" key="3">
    <source>
        <dbReference type="Proteomes" id="UP001066276"/>
    </source>
</evidence>
<organism evidence="2 3">
    <name type="scientific">Pleurodeles waltl</name>
    <name type="common">Iberian ribbed newt</name>
    <dbReference type="NCBI Taxonomy" id="8319"/>
    <lineage>
        <taxon>Eukaryota</taxon>
        <taxon>Metazoa</taxon>
        <taxon>Chordata</taxon>
        <taxon>Craniata</taxon>
        <taxon>Vertebrata</taxon>
        <taxon>Euteleostomi</taxon>
        <taxon>Amphibia</taxon>
        <taxon>Batrachia</taxon>
        <taxon>Caudata</taxon>
        <taxon>Salamandroidea</taxon>
        <taxon>Salamandridae</taxon>
        <taxon>Pleurodelinae</taxon>
        <taxon>Pleurodeles</taxon>
    </lineage>
</organism>
<evidence type="ECO:0000313" key="2">
    <source>
        <dbReference type="EMBL" id="KAJ1140715.1"/>
    </source>
</evidence>
<dbReference type="EMBL" id="JANPWB010000010">
    <property type="protein sequence ID" value="KAJ1140715.1"/>
    <property type="molecule type" value="Genomic_DNA"/>
</dbReference>
<name>A0AAV7QKW9_PLEWA</name>
<sequence>MLGRPEVPRLDAWDRGGIGGSVRARGARGRCGQVRGPGSAEPAPKAEGRRGPRALLCCEPGPDKTAGWVQGVRRRPWRELCPRGEARPALEAWSRGPGDDWAVHIGPFRGDPKEDRVSRSVGPAVNWR</sequence>
<comment type="caution">
    <text evidence="2">The sequence shown here is derived from an EMBL/GenBank/DDBJ whole genome shotgun (WGS) entry which is preliminary data.</text>
</comment>
<protein>
    <submittedName>
        <fullName evidence="2">Uncharacterized protein</fullName>
    </submittedName>
</protein>
<keyword evidence="3" id="KW-1185">Reference proteome</keyword>
<feature type="region of interest" description="Disordered" evidence="1">
    <location>
        <begin position="90"/>
        <end position="128"/>
    </location>
</feature>
<reference evidence="2" key="1">
    <citation type="journal article" date="2022" name="bioRxiv">
        <title>Sequencing and chromosome-scale assembly of the giantPleurodeles waltlgenome.</title>
        <authorList>
            <person name="Brown T."/>
            <person name="Elewa A."/>
            <person name="Iarovenko S."/>
            <person name="Subramanian E."/>
            <person name="Araus A.J."/>
            <person name="Petzold A."/>
            <person name="Susuki M."/>
            <person name="Suzuki K.-i.T."/>
            <person name="Hayashi T."/>
            <person name="Toyoda A."/>
            <person name="Oliveira C."/>
            <person name="Osipova E."/>
            <person name="Leigh N.D."/>
            <person name="Simon A."/>
            <person name="Yun M.H."/>
        </authorList>
    </citation>
    <scope>NUCLEOTIDE SEQUENCE</scope>
    <source>
        <strain evidence="2">20211129_DDA</strain>
        <tissue evidence="2">Liver</tissue>
    </source>
</reference>
<proteinExistence type="predicted"/>
<dbReference type="AlphaFoldDB" id="A0AAV7QKW9"/>
<gene>
    <name evidence="2" type="ORF">NDU88_007060</name>
</gene>
<feature type="region of interest" description="Disordered" evidence="1">
    <location>
        <begin position="1"/>
        <end position="52"/>
    </location>
</feature>
<dbReference type="Proteomes" id="UP001066276">
    <property type="component" value="Chromosome 6"/>
</dbReference>
<accession>A0AAV7QKW9</accession>